<sequence length="146" mass="16106">MSKRQGSTSKGKSAAPQERSSSPLANLASISQVNAGDLTNNHIVKQFNNTDSNFQALQLSNHETCNLIGALDFKQTKLEGKIDNIIDTVNKITDHIKANHKQPPHLKQEPSGVLPAPAYSLNQKQFMKDPMALHQSILSDVKYLQF</sequence>
<evidence type="ECO:0000313" key="3">
    <source>
        <dbReference type="EnsemblFungi" id="PTTG_10313-t43_1-p1"/>
    </source>
</evidence>
<feature type="compositionally biased region" description="Polar residues" evidence="1">
    <location>
        <begin position="1"/>
        <end position="11"/>
    </location>
</feature>
<keyword evidence="4" id="KW-1185">Reference proteome</keyword>
<accession>A0A180GXF5</accession>
<organism evidence="2">
    <name type="scientific">Puccinia triticina (isolate 1-1 / race 1 (BBBD))</name>
    <name type="common">Brown leaf rust fungus</name>
    <dbReference type="NCBI Taxonomy" id="630390"/>
    <lineage>
        <taxon>Eukaryota</taxon>
        <taxon>Fungi</taxon>
        <taxon>Dikarya</taxon>
        <taxon>Basidiomycota</taxon>
        <taxon>Pucciniomycotina</taxon>
        <taxon>Pucciniomycetes</taxon>
        <taxon>Pucciniales</taxon>
        <taxon>Pucciniaceae</taxon>
        <taxon>Puccinia</taxon>
    </lineage>
</organism>
<dbReference type="EnsemblFungi" id="PTTG_10313-t43_1">
    <property type="protein sequence ID" value="PTTG_10313-t43_1-p1"/>
    <property type="gene ID" value="PTTG_10313"/>
</dbReference>
<evidence type="ECO:0000256" key="1">
    <source>
        <dbReference type="SAM" id="MobiDB-lite"/>
    </source>
</evidence>
<evidence type="ECO:0000313" key="2">
    <source>
        <dbReference type="EMBL" id="OAV97507.1"/>
    </source>
</evidence>
<reference evidence="3" key="4">
    <citation type="submission" date="2025-05" db="UniProtKB">
        <authorList>
            <consortium name="EnsemblFungi"/>
        </authorList>
    </citation>
    <scope>IDENTIFICATION</scope>
    <source>
        <strain evidence="3">isolate 1-1 / race 1 (BBBD)</strain>
    </source>
</reference>
<protein>
    <submittedName>
        <fullName evidence="2 3">Uncharacterized protein</fullName>
    </submittedName>
</protein>
<evidence type="ECO:0000313" key="4">
    <source>
        <dbReference type="Proteomes" id="UP000005240"/>
    </source>
</evidence>
<dbReference type="Proteomes" id="UP000005240">
    <property type="component" value="Unassembled WGS sequence"/>
</dbReference>
<name>A0A180GXF5_PUCT1</name>
<proteinExistence type="predicted"/>
<reference evidence="2" key="2">
    <citation type="submission" date="2016-05" db="EMBL/GenBank/DDBJ databases">
        <title>Comparative analysis highlights variable genome content of wheat rusts and divergence of the mating loci.</title>
        <authorList>
            <person name="Cuomo C.A."/>
            <person name="Bakkeren G."/>
            <person name="Szabo L."/>
            <person name="Khalil H."/>
            <person name="Joly D."/>
            <person name="Goldberg J."/>
            <person name="Young S."/>
            <person name="Zeng Q."/>
            <person name="Fellers J."/>
        </authorList>
    </citation>
    <scope>NUCLEOTIDE SEQUENCE [LARGE SCALE GENOMIC DNA]</scope>
    <source>
        <strain evidence="2">1-1 BBBD Race 1</strain>
    </source>
</reference>
<reference evidence="2" key="1">
    <citation type="submission" date="2009-11" db="EMBL/GenBank/DDBJ databases">
        <authorList>
            <consortium name="The Broad Institute Genome Sequencing Platform"/>
            <person name="Ward D."/>
            <person name="Feldgarden M."/>
            <person name="Earl A."/>
            <person name="Young S.K."/>
            <person name="Zeng Q."/>
            <person name="Koehrsen M."/>
            <person name="Alvarado L."/>
            <person name="Berlin A."/>
            <person name="Bochicchio J."/>
            <person name="Borenstein D."/>
            <person name="Chapman S.B."/>
            <person name="Chen Z."/>
            <person name="Engels R."/>
            <person name="Freedman E."/>
            <person name="Gellesch M."/>
            <person name="Goldberg J."/>
            <person name="Griggs A."/>
            <person name="Gujja S."/>
            <person name="Heilman E."/>
            <person name="Heiman D."/>
            <person name="Hepburn T."/>
            <person name="Howarth C."/>
            <person name="Jen D."/>
            <person name="Larson L."/>
            <person name="Lewis B."/>
            <person name="Mehta T."/>
            <person name="Park D."/>
            <person name="Pearson M."/>
            <person name="Roberts A."/>
            <person name="Saif S."/>
            <person name="Shea T."/>
            <person name="Shenoy N."/>
            <person name="Sisk P."/>
            <person name="Stolte C."/>
            <person name="Sykes S."/>
            <person name="Thomson T."/>
            <person name="Walk T."/>
            <person name="White J."/>
            <person name="Yandava C."/>
            <person name="Izard J."/>
            <person name="Baranova O.V."/>
            <person name="Blanton J.M."/>
            <person name="Tanner A.C."/>
            <person name="Dewhirst F.E."/>
            <person name="Haas B."/>
            <person name="Nusbaum C."/>
            <person name="Birren B."/>
        </authorList>
    </citation>
    <scope>NUCLEOTIDE SEQUENCE [LARGE SCALE GENOMIC DNA]</scope>
    <source>
        <strain evidence="2">1-1 BBBD Race 1</strain>
    </source>
</reference>
<dbReference type="AlphaFoldDB" id="A0A180GXF5"/>
<feature type="non-terminal residue" evidence="2">
    <location>
        <position position="146"/>
    </location>
</feature>
<gene>
    <name evidence="2" type="ORF">PTTG_10313</name>
</gene>
<feature type="region of interest" description="Disordered" evidence="1">
    <location>
        <begin position="1"/>
        <end position="25"/>
    </location>
</feature>
<dbReference type="EMBL" id="ADAS02000012">
    <property type="protein sequence ID" value="OAV97507.1"/>
    <property type="molecule type" value="Genomic_DNA"/>
</dbReference>
<dbReference type="VEuPathDB" id="FungiDB:PTTG_10313"/>
<reference evidence="3 4" key="3">
    <citation type="journal article" date="2017" name="G3 (Bethesda)">
        <title>Comparative analysis highlights variable genome content of wheat rusts and divergence of the mating loci.</title>
        <authorList>
            <person name="Cuomo C.A."/>
            <person name="Bakkeren G."/>
            <person name="Khalil H.B."/>
            <person name="Panwar V."/>
            <person name="Joly D."/>
            <person name="Linning R."/>
            <person name="Sakthikumar S."/>
            <person name="Song X."/>
            <person name="Adiconis X."/>
            <person name="Fan L."/>
            <person name="Goldberg J.M."/>
            <person name="Levin J.Z."/>
            <person name="Young S."/>
            <person name="Zeng Q."/>
            <person name="Anikster Y."/>
            <person name="Bruce M."/>
            <person name="Wang M."/>
            <person name="Yin C."/>
            <person name="McCallum B."/>
            <person name="Szabo L.J."/>
            <person name="Hulbert S."/>
            <person name="Chen X."/>
            <person name="Fellers J.P."/>
        </authorList>
    </citation>
    <scope>NUCLEOTIDE SEQUENCE</scope>
    <source>
        <strain evidence="3">isolate 1-1 / race 1 (BBBD)</strain>
        <strain evidence="4">Isolate 1-1 / race 1 (BBBD)</strain>
    </source>
</reference>